<evidence type="ECO:0000256" key="1">
    <source>
        <dbReference type="SAM" id="Phobius"/>
    </source>
</evidence>
<dbReference type="Pfam" id="PF24801">
    <property type="entry name" value="FNIII-A_GpJ"/>
    <property type="match status" value="1"/>
</dbReference>
<keyword evidence="1" id="KW-0472">Membrane</keyword>
<feature type="transmembrane region" description="Helical" evidence="1">
    <location>
        <begin position="92"/>
        <end position="112"/>
    </location>
</feature>
<evidence type="ECO:0000313" key="3">
    <source>
        <dbReference type="EMBL" id="KGJ23283.1"/>
    </source>
</evidence>
<gene>
    <name evidence="3" type="ORF">IX56_03225</name>
</gene>
<dbReference type="InterPro" id="IPR055385">
    <property type="entry name" value="GpJ_HDII-ins2"/>
</dbReference>
<accession>A0A099GMD9</accession>
<reference evidence="3 4" key="2">
    <citation type="submission" date="2014-10" db="EMBL/GenBank/DDBJ databases">
        <title>Paracoccus sanguinis sp. nov., isolated from clinical specimens of New York State patients.</title>
        <authorList>
            <person name="Mingle L.A."/>
            <person name="Cole J.A."/>
            <person name="Lapierre P."/>
            <person name="Musser K.A."/>
        </authorList>
    </citation>
    <scope>NUCLEOTIDE SEQUENCE [LARGE SCALE GENOMIC DNA]</scope>
    <source>
        <strain evidence="3 4">5503</strain>
    </source>
</reference>
<sequence>MTEERVHLLAAPLFDPGAGRIELTLPAGLSLAEMIDLSLPALEETERARLRVALVTPGGAQIIPPELWKRVRPRPGVQIVIRVTPGKGAMRSVLMIAVTVAAIAMGGIWGPALAGTLGVSTQVGVALVTAGANIVGSLLANALVPPPQPDDEKRRDRFTISGWRNRYDPDGAVPVVLGTHRYAPPFAATSYTEIVGDWQYVRAAFTFGYGGLDLSDFRLGETSLAEYDEVQIEVRGGVAGDAPVTLYPRQVIEETIGAELTRPMPRDDAGNIIDDNASIETPVVRTTADDAERVSIILAWPAGLIYVDDDGDKRTEEVRIRIEQRRVDQTAWTLVETLTVRARKAEAFYRQHSWALPARGRWQVRLTMLTEEPANMGRSRRTVWIALQSLRPEYPFNMAGQALAVLRVKATHQLSGQLDSFSAVARRVCLDYDAPTRSWVTRATSNPASLYRYVLQSPANPRRVGNAQIDLAQLEDWHDFCRTKGLRYDRVLDDPAMQLRDALAEIAAAGRATPRHDGMRWGVTIDRPQALVVDHLTPRNSWGFKATRSYVRPPDAFRVRFNDAGADYAPRERMVRWPGQTGEIVLTEALDLPGKTDAAEVWREARRRQLEAIHRPEMFEASQEGPVRVATRGDQIAINHDVLNGVQRAARVTGVRGREIQLDELVTVVAGTDHAIRFRGLSAEDTVGASMVRPVTAAPGETRLLTVEGDGSLPAVGDLVLFGRAGYESHAAVVTGIEMGEDMTCLVRAVPAAPEIDATLDATAIPAWSARVGAELAATAIQPPEPRFDGVASGAAGTGTRQLVDIALVPGRGPVPTARYALRHRVAGASSWNTTYTPVADGGFQLSTYTTGTAVELQAAALSLDGVIGPWTPVLQLTVGGADAGLPEALEEADVTAVPLLGGVRLDFETPADPNITAVRVYRSRSPALDRAADRAGTVETGPSRQGSLTLGDATRRNMIAAPAMGDASAWTVTGGWEVTGGAAVHTAGSGGRVSQPAALAAGRWYRIGYQIVAISAGSVAASLAGGTLRLGPAETQPGLKLARLQAVTDNSSIGLDAPNDFAGQCDDVIAYQETTTCLEQGTHYLWLEAVNRDGIPGPVTGPIAVTII</sequence>
<comment type="caution">
    <text evidence="3">The sequence shown here is derived from an EMBL/GenBank/DDBJ whole genome shotgun (WGS) entry which is preliminary data.</text>
</comment>
<keyword evidence="1" id="KW-0812">Transmembrane</keyword>
<evidence type="ECO:0000259" key="2">
    <source>
        <dbReference type="Pfam" id="PF24801"/>
    </source>
</evidence>
<evidence type="ECO:0000313" key="4">
    <source>
        <dbReference type="Proteomes" id="UP000029858"/>
    </source>
</evidence>
<dbReference type="EMBL" id="JRKQ01000008">
    <property type="protein sequence ID" value="KGJ23283.1"/>
    <property type="molecule type" value="Genomic_DNA"/>
</dbReference>
<keyword evidence="1" id="KW-1133">Transmembrane helix</keyword>
<dbReference type="NCBIfam" id="NF040662">
    <property type="entry name" value="attach_TipJ_rel"/>
    <property type="match status" value="1"/>
</dbReference>
<organism evidence="3 4">
    <name type="scientific">Paracoccus sanguinis</name>
    <dbReference type="NCBI Taxonomy" id="1545044"/>
    <lineage>
        <taxon>Bacteria</taxon>
        <taxon>Pseudomonadati</taxon>
        <taxon>Pseudomonadota</taxon>
        <taxon>Alphaproteobacteria</taxon>
        <taxon>Rhodobacterales</taxon>
        <taxon>Paracoccaceae</taxon>
        <taxon>Paracoccus</taxon>
    </lineage>
</organism>
<protein>
    <submittedName>
        <fullName evidence="3">Tail protein</fullName>
    </submittedName>
</protein>
<feature type="domain" description="Tip attachment protein J HDII-ins2" evidence="2">
    <location>
        <begin position="280"/>
        <end position="391"/>
    </location>
</feature>
<name>A0A099GMD9_9RHOB</name>
<dbReference type="Proteomes" id="UP000029858">
    <property type="component" value="Unassembled WGS sequence"/>
</dbReference>
<dbReference type="AlphaFoldDB" id="A0A099GMD9"/>
<dbReference type="RefSeq" id="WP_036707375.1">
    <property type="nucleotide sequence ID" value="NZ_JRKQ01000008.1"/>
</dbReference>
<reference evidence="3 4" key="1">
    <citation type="submission" date="2014-09" db="EMBL/GenBank/DDBJ databases">
        <authorList>
            <person name="McGinnis J.M."/>
            <person name="Wolfgang W.J."/>
        </authorList>
    </citation>
    <scope>NUCLEOTIDE SEQUENCE [LARGE SCALE GENOMIC DNA]</scope>
    <source>
        <strain evidence="3 4">5503</strain>
    </source>
</reference>
<proteinExistence type="predicted"/>